<dbReference type="InterPro" id="IPR043129">
    <property type="entry name" value="ATPase_NBD"/>
</dbReference>
<dbReference type="PANTHER" id="PTHR18964">
    <property type="entry name" value="ROK (REPRESSOR, ORF, KINASE) FAMILY"/>
    <property type="match status" value="1"/>
</dbReference>
<dbReference type="Gene3D" id="3.30.420.40">
    <property type="match status" value="4"/>
</dbReference>
<gene>
    <name evidence="3" type="ORF">IAG42_34800</name>
</gene>
<dbReference type="Pfam" id="PF09339">
    <property type="entry name" value="HTH_IclR"/>
    <property type="match status" value="1"/>
</dbReference>
<dbReference type="GO" id="GO:0006355">
    <property type="term" value="P:regulation of DNA-templated transcription"/>
    <property type="evidence" value="ECO:0007669"/>
    <property type="project" value="InterPro"/>
</dbReference>
<dbReference type="Gene3D" id="1.10.10.10">
    <property type="entry name" value="Winged helix-like DNA-binding domain superfamily/Winged helix DNA-binding domain"/>
    <property type="match status" value="1"/>
</dbReference>
<protein>
    <submittedName>
        <fullName evidence="3">ROK family protein</fullName>
    </submittedName>
</protein>
<evidence type="ECO:0000313" key="4">
    <source>
        <dbReference type="Proteomes" id="UP000516428"/>
    </source>
</evidence>
<organism evidence="3 4">
    <name type="scientific">Streptomyces xanthii</name>
    <dbReference type="NCBI Taxonomy" id="2768069"/>
    <lineage>
        <taxon>Bacteria</taxon>
        <taxon>Bacillati</taxon>
        <taxon>Actinomycetota</taxon>
        <taxon>Actinomycetes</taxon>
        <taxon>Kitasatosporales</taxon>
        <taxon>Streptomycetaceae</taxon>
        <taxon>Streptomyces</taxon>
    </lineage>
</organism>
<sequence length="376" mass="39441">MRRINMVATMRALRGGPPIGLTELAARAELSRPTVEGLVEELTGMGWLGEVPPQAGHMGRPRRLFRFRAEAGHVLGIDVGASSIRAVVCDLDGEPAGRHCAAVDATTGRAGRLAAVRDATAQALAAAELTRSDVMAVCVGTTGVVSSSGTVRLSDSLPEWTGLDLASEVGRDFDVPVLVENDCNLAALAERWTGVAQEVDDVVFVLSGMRTGCGILIRGELHRGRRGAAGEIGALPLVGWHRAPAHLTEYPRLPEGTPREQVGALVFTAARSGDPAALEAVDRFARDLAEGIAALVLTVDPDLVVLGGGVSRSADVLMEPLRRHLDPLCLEPPALAISKLGDQAVMLGAVRHALDHVDARIYDIDAPLSAPAPKPA</sequence>
<keyword evidence="4" id="KW-1185">Reference proteome</keyword>
<dbReference type="InterPro" id="IPR036390">
    <property type="entry name" value="WH_DNA-bd_sf"/>
</dbReference>
<dbReference type="Proteomes" id="UP000516428">
    <property type="component" value="Chromosome"/>
</dbReference>
<dbReference type="AlphaFoldDB" id="A0A7H1BHR2"/>
<name>A0A7H1BHR2_9ACTN</name>
<reference evidence="3 4" key="1">
    <citation type="submission" date="2020-09" db="EMBL/GenBank/DDBJ databases">
        <title>A novel species.</title>
        <authorList>
            <person name="Gao J."/>
        </authorList>
    </citation>
    <scope>NUCLEOTIDE SEQUENCE [LARGE SCALE GENOMIC DNA]</scope>
    <source>
        <strain evidence="3 4">CRXT-Y-14</strain>
    </source>
</reference>
<evidence type="ECO:0000313" key="3">
    <source>
        <dbReference type="EMBL" id="QNS08267.1"/>
    </source>
</evidence>
<dbReference type="EMBL" id="CP061281">
    <property type="protein sequence ID" value="QNS08267.1"/>
    <property type="molecule type" value="Genomic_DNA"/>
</dbReference>
<dbReference type="KEGG" id="sxn:IAG42_34800"/>
<dbReference type="GO" id="GO:0003677">
    <property type="term" value="F:DNA binding"/>
    <property type="evidence" value="ECO:0007669"/>
    <property type="project" value="InterPro"/>
</dbReference>
<accession>A0A7H1BHR2</accession>
<evidence type="ECO:0000259" key="2">
    <source>
        <dbReference type="Pfam" id="PF09339"/>
    </source>
</evidence>
<dbReference type="SUPFAM" id="SSF46785">
    <property type="entry name" value="Winged helix' DNA-binding domain"/>
    <property type="match status" value="1"/>
</dbReference>
<comment type="similarity">
    <text evidence="1">Belongs to the ROK (NagC/XylR) family.</text>
</comment>
<evidence type="ECO:0000256" key="1">
    <source>
        <dbReference type="ARBA" id="ARBA00006479"/>
    </source>
</evidence>
<proteinExistence type="inferred from homology"/>
<dbReference type="PANTHER" id="PTHR18964:SF149">
    <property type="entry name" value="BIFUNCTIONAL UDP-N-ACETYLGLUCOSAMINE 2-EPIMERASE_N-ACETYLMANNOSAMINE KINASE"/>
    <property type="match status" value="1"/>
</dbReference>
<feature type="domain" description="HTH iclR-type" evidence="2">
    <location>
        <begin position="10"/>
        <end position="49"/>
    </location>
</feature>
<dbReference type="SUPFAM" id="SSF53067">
    <property type="entry name" value="Actin-like ATPase domain"/>
    <property type="match status" value="1"/>
</dbReference>
<dbReference type="InterPro" id="IPR005471">
    <property type="entry name" value="Tscrpt_reg_IclR_N"/>
</dbReference>
<dbReference type="InterPro" id="IPR000600">
    <property type="entry name" value="ROK"/>
</dbReference>
<dbReference type="InterPro" id="IPR036388">
    <property type="entry name" value="WH-like_DNA-bd_sf"/>
</dbReference>
<dbReference type="RefSeq" id="WP_188340928.1">
    <property type="nucleotide sequence ID" value="NZ_CP061281.1"/>
</dbReference>
<dbReference type="Pfam" id="PF00480">
    <property type="entry name" value="ROK"/>
    <property type="match status" value="2"/>
</dbReference>